<reference evidence="6 7" key="1">
    <citation type="journal article" date="2011" name="J. Bacteriol.">
        <title>Complete genome sequence of Burkholderia gladioli BSR3.</title>
        <authorList>
            <person name="Seo Y.S."/>
            <person name="Lim J."/>
            <person name="Choi B.S."/>
            <person name="Kim H."/>
            <person name="Goo E."/>
            <person name="Lee B."/>
            <person name="Lim J.S."/>
            <person name="Choi I.Y."/>
            <person name="Moon J.S."/>
            <person name="Kim J."/>
            <person name="Hwang I."/>
        </authorList>
    </citation>
    <scope>NUCLEOTIDE SEQUENCE [LARGE SCALE GENOMIC DNA]</scope>
    <source>
        <strain evidence="7">BSR3</strain>
    </source>
</reference>
<dbReference type="GO" id="GO:0008610">
    <property type="term" value="P:lipid biosynthetic process"/>
    <property type="evidence" value="ECO:0007669"/>
    <property type="project" value="InterPro"/>
</dbReference>
<dbReference type="Pfam" id="PF02353">
    <property type="entry name" value="CMAS"/>
    <property type="match status" value="1"/>
</dbReference>
<evidence type="ECO:0000313" key="6">
    <source>
        <dbReference type="EMBL" id="AEA65468.1"/>
    </source>
</evidence>
<evidence type="ECO:0000256" key="5">
    <source>
        <dbReference type="ARBA" id="ARBA00023098"/>
    </source>
</evidence>
<dbReference type="PANTHER" id="PTHR43667:SF1">
    <property type="entry name" value="CYCLOPROPANE-FATTY-ACYL-PHOSPHOLIPID SYNTHASE"/>
    <property type="match status" value="1"/>
</dbReference>
<protein>
    <submittedName>
        <fullName evidence="6">Cyclopropane-fatty-acyl-phospholipid synthase</fullName>
    </submittedName>
</protein>
<dbReference type="InterPro" id="IPR029063">
    <property type="entry name" value="SAM-dependent_MTases_sf"/>
</dbReference>
<keyword evidence="3" id="KW-0808">Transferase</keyword>
<organism evidence="6 7">
    <name type="scientific">Burkholderia gladioli (strain BSR3)</name>
    <dbReference type="NCBI Taxonomy" id="999541"/>
    <lineage>
        <taxon>Bacteria</taxon>
        <taxon>Pseudomonadati</taxon>
        <taxon>Pseudomonadota</taxon>
        <taxon>Betaproteobacteria</taxon>
        <taxon>Burkholderiales</taxon>
        <taxon>Burkholderiaceae</taxon>
        <taxon>Burkholderia</taxon>
    </lineage>
</organism>
<dbReference type="Gene3D" id="3.40.50.150">
    <property type="entry name" value="Vaccinia Virus protein VP39"/>
    <property type="match status" value="1"/>
</dbReference>
<keyword evidence="6" id="KW-0614">Plasmid</keyword>
<dbReference type="CDD" id="cd02440">
    <property type="entry name" value="AdoMet_MTases"/>
    <property type="match status" value="1"/>
</dbReference>
<dbReference type="GO" id="GO:0032259">
    <property type="term" value="P:methylation"/>
    <property type="evidence" value="ECO:0007669"/>
    <property type="project" value="UniProtKB-KW"/>
</dbReference>
<dbReference type="SUPFAM" id="SSF53335">
    <property type="entry name" value="S-adenosyl-L-methionine-dependent methyltransferases"/>
    <property type="match status" value="1"/>
</dbReference>
<dbReference type="AlphaFoldDB" id="F2LRH4"/>
<accession>F2LRH4</accession>
<name>F2LRH4_BURGS</name>
<evidence type="ECO:0000313" key="7">
    <source>
        <dbReference type="Proteomes" id="UP000008316"/>
    </source>
</evidence>
<dbReference type="GO" id="GO:0008168">
    <property type="term" value="F:methyltransferase activity"/>
    <property type="evidence" value="ECO:0007669"/>
    <property type="project" value="UniProtKB-KW"/>
</dbReference>
<dbReference type="HOGENOM" id="CLU_026434_3_0_4"/>
<dbReference type="KEGG" id="bgd:bgla_1p0630"/>
<dbReference type="InterPro" id="IPR050723">
    <property type="entry name" value="CFA/CMAS"/>
</dbReference>
<keyword evidence="7" id="KW-1185">Reference proteome</keyword>
<proteinExistence type="inferred from homology"/>
<dbReference type="EMBL" id="CP002601">
    <property type="protein sequence ID" value="AEA65468.1"/>
    <property type="molecule type" value="Genomic_DNA"/>
</dbReference>
<dbReference type="InterPro" id="IPR003333">
    <property type="entry name" value="CMAS"/>
</dbReference>
<dbReference type="PIRSF" id="PIRSF003085">
    <property type="entry name" value="CMAS"/>
    <property type="match status" value="1"/>
</dbReference>
<evidence type="ECO:0000256" key="3">
    <source>
        <dbReference type="ARBA" id="ARBA00022679"/>
    </source>
</evidence>
<evidence type="ECO:0000256" key="1">
    <source>
        <dbReference type="ARBA" id="ARBA00010815"/>
    </source>
</evidence>
<evidence type="ECO:0000256" key="4">
    <source>
        <dbReference type="ARBA" id="ARBA00022691"/>
    </source>
</evidence>
<sequence>MSMATLDAATAAATPTGASAEAIQHHYDVGNAFYALWLDSTMTYSSALWHRDDEDLETAQRNKLDWHLARAGGAGTRRLLDVGCGWGGLIRRALQGNPDRHCTGLTLSREQHAFLGGLDPHRADVRLESWADHQALAPYDGIVSIGAFEHFARLDQSREEKIAGYRDFFCFCSRNLVEGGHLSLQTIVYENSARQHFSQFFEQTIFPESDLPHLAEIAEASQHLFEIVELRNDRHHYARTLRQWSARLRQRREEAIALAGERTYRDYEKYLALMVVAFHTGSMNLSRLALRRLPAAQAFATVR</sequence>
<dbReference type="Proteomes" id="UP000008316">
    <property type="component" value="Plasmid bgla_1p"/>
</dbReference>
<keyword evidence="4" id="KW-0949">S-adenosyl-L-methionine</keyword>
<evidence type="ECO:0000256" key="2">
    <source>
        <dbReference type="ARBA" id="ARBA00022603"/>
    </source>
</evidence>
<geneLocation type="plasmid" evidence="6 7">
    <name>bgla_1p</name>
</geneLocation>
<keyword evidence="5" id="KW-0443">Lipid metabolism</keyword>
<gene>
    <name evidence="6" type="ordered locus">bgla_1p0630</name>
</gene>
<comment type="similarity">
    <text evidence="1">Belongs to the CFA/CMAS family.</text>
</comment>
<dbReference type="PANTHER" id="PTHR43667">
    <property type="entry name" value="CYCLOPROPANE-FATTY-ACYL-PHOSPHOLIPID SYNTHASE"/>
    <property type="match status" value="1"/>
</dbReference>
<keyword evidence="2" id="KW-0489">Methyltransferase</keyword>